<proteinExistence type="predicted"/>
<evidence type="ECO:0000256" key="6">
    <source>
        <dbReference type="ARBA" id="ARBA00022777"/>
    </source>
</evidence>
<evidence type="ECO:0000256" key="5">
    <source>
        <dbReference type="ARBA" id="ARBA00022741"/>
    </source>
</evidence>
<keyword evidence="3" id="KW-0808">Transferase</keyword>
<comment type="catalytic activity">
    <reaction evidence="11">
        <text>L-seryl-[protein] + ATP = O-phospho-L-seryl-[protein] + ADP + H(+)</text>
        <dbReference type="Rhea" id="RHEA:17989"/>
        <dbReference type="Rhea" id="RHEA-COMP:9863"/>
        <dbReference type="Rhea" id="RHEA-COMP:11604"/>
        <dbReference type="ChEBI" id="CHEBI:15378"/>
        <dbReference type="ChEBI" id="CHEBI:29999"/>
        <dbReference type="ChEBI" id="CHEBI:30616"/>
        <dbReference type="ChEBI" id="CHEBI:83421"/>
        <dbReference type="ChEBI" id="CHEBI:456216"/>
        <dbReference type="EC" id="2.7.11.1"/>
    </reaction>
</comment>
<dbReference type="InterPro" id="IPR021820">
    <property type="entry name" value="S-locus_recpt_kinase_C"/>
</dbReference>
<keyword evidence="4" id="KW-0732">Signal</keyword>
<feature type="region of interest" description="Disordered" evidence="12">
    <location>
        <begin position="434"/>
        <end position="476"/>
    </location>
</feature>
<evidence type="ECO:0000256" key="13">
    <source>
        <dbReference type="SAM" id="Phobius"/>
    </source>
</evidence>
<evidence type="ECO:0000256" key="2">
    <source>
        <dbReference type="ARBA" id="ARBA00022527"/>
    </source>
</evidence>
<keyword evidence="6" id="KW-0418">Kinase</keyword>
<evidence type="ECO:0000256" key="1">
    <source>
        <dbReference type="ARBA" id="ARBA00012513"/>
    </source>
</evidence>
<evidence type="ECO:0000256" key="10">
    <source>
        <dbReference type="ARBA" id="ARBA00047899"/>
    </source>
</evidence>
<dbReference type="InterPro" id="IPR000858">
    <property type="entry name" value="S_locus_glycoprot_dom"/>
</dbReference>
<dbReference type="InterPro" id="IPR000719">
    <property type="entry name" value="Prot_kinase_dom"/>
</dbReference>
<feature type="transmembrane region" description="Helical" evidence="13">
    <location>
        <begin position="190"/>
        <end position="212"/>
    </location>
</feature>
<organism evidence="15 16">
    <name type="scientific">Ficus carica</name>
    <name type="common">Common fig</name>
    <dbReference type="NCBI Taxonomy" id="3494"/>
    <lineage>
        <taxon>Eukaryota</taxon>
        <taxon>Viridiplantae</taxon>
        <taxon>Streptophyta</taxon>
        <taxon>Embryophyta</taxon>
        <taxon>Tracheophyta</taxon>
        <taxon>Spermatophyta</taxon>
        <taxon>Magnoliopsida</taxon>
        <taxon>eudicotyledons</taxon>
        <taxon>Gunneridae</taxon>
        <taxon>Pentapetalae</taxon>
        <taxon>rosids</taxon>
        <taxon>fabids</taxon>
        <taxon>Rosales</taxon>
        <taxon>Moraceae</taxon>
        <taxon>Ficeae</taxon>
        <taxon>Ficus</taxon>
    </lineage>
</organism>
<reference evidence="15" key="1">
    <citation type="submission" date="2023-07" db="EMBL/GenBank/DDBJ databases">
        <title>draft genome sequence of fig (Ficus carica).</title>
        <authorList>
            <person name="Takahashi T."/>
            <person name="Nishimura K."/>
        </authorList>
    </citation>
    <scope>NUCLEOTIDE SEQUENCE</scope>
</reference>
<evidence type="ECO:0000256" key="9">
    <source>
        <dbReference type="ARBA" id="ARBA00023180"/>
    </source>
</evidence>
<dbReference type="InterPro" id="IPR011009">
    <property type="entry name" value="Kinase-like_dom_sf"/>
</dbReference>
<dbReference type="AlphaFoldDB" id="A0AA87YUS4"/>
<name>A0AA87YUS4_FICCA</name>
<dbReference type="GO" id="GO:0005524">
    <property type="term" value="F:ATP binding"/>
    <property type="evidence" value="ECO:0007669"/>
    <property type="project" value="UniProtKB-KW"/>
</dbReference>
<keyword evidence="5" id="KW-0547">Nucleotide-binding</keyword>
<dbReference type="GO" id="GO:0004674">
    <property type="term" value="F:protein serine/threonine kinase activity"/>
    <property type="evidence" value="ECO:0007669"/>
    <property type="project" value="UniProtKB-KW"/>
</dbReference>
<feature type="domain" description="Protein kinase" evidence="14">
    <location>
        <begin position="243"/>
        <end position="476"/>
    </location>
</feature>
<keyword evidence="7" id="KW-0067">ATP-binding</keyword>
<evidence type="ECO:0000256" key="7">
    <source>
        <dbReference type="ARBA" id="ARBA00022840"/>
    </source>
</evidence>
<comment type="caution">
    <text evidence="15">The sequence shown here is derived from an EMBL/GenBank/DDBJ whole genome shotgun (WGS) entry which is preliminary data.</text>
</comment>
<sequence length="476" mass="53318">MPMLKGTTKFTRSGPWNGLRFSGSPEKMLNPVYGFDFVYNDDELYYIYNLKNKSVISITVMNQTTSVHQRLIWIEGDKTWRTYTSLPRDECDKFGACGANANCMIDDNPMCRCLRGFKPMSQEKWNSMDWAKCLSNCSCTAYANSNISGKGSGCVVWYGDLIDITQFAIGGQDLFIRMPRSELGKTNNKITAAIPVAVIGGVLGLLLLVYFICRRYSKERNQEEDLEVPVLNLSTITTATQNFSLNNKLGEGGFGPVYRGMLEDGKEFAVKRLSISSRQGVNELKNEVKLIAKLQHRNLVKLLGCCIHGEEKLLVYEYMPNKSLDSLIFEYAIHGMFSTKSDVFSFGILILEIVSGKKSRGFQYENHSLTLIGHAWTLHKEGGSFGLIDKHLRESPHNLKQVLRSIHVGLLCVQQYPVDRPCMSSVVVMLGSESELPPPKPPGYFTETASINEDNSSTQHESSSTNDLSITLLEAR</sequence>
<protein>
    <recommendedName>
        <fullName evidence="1">non-specific serine/threonine protein kinase</fullName>
        <ecNumber evidence="1">2.7.11.1</ecNumber>
    </recommendedName>
</protein>
<dbReference type="CDD" id="cd01098">
    <property type="entry name" value="PAN_AP_plant"/>
    <property type="match status" value="1"/>
</dbReference>
<dbReference type="PROSITE" id="PS50011">
    <property type="entry name" value="PROTEIN_KINASE_DOM"/>
    <property type="match status" value="1"/>
</dbReference>
<feature type="compositionally biased region" description="Polar residues" evidence="12">
    <location>
        <begin position="447"/>
        <end position="469"/>
    </location>
</feature>
<dbReference type="FunFam" id="3.30.200.20:FF:000195">
    <property type="entry name" value="G-type lectin S-receptor-like serine/threonine-protein kinase"/>
    <property type="match status" value="1"/>
</dbReference>
<dbReference type="PANTHER" id="PTHR27002">
    <property type="entry name" value="RECEPTOR-LIKE SERINE/THREONINE-PROTEIN KINASE SD1-8"/>
    <property type="match status" value="1"/>
</dbReference>
<keyword evidence="13" id="KW-0812">Transmembrane</keyword>
<dbReference type="EC" id="2.7.11.1" evidence="1"/>
<dbReference type="Proteomes" id="UP001187192">
    <property type="component" value="Unassembled WGS sequence"/>
</dbReference>
<dbReference type="SMART" id="SM00473">
    <property type="entry name" value="PAN_AP"/>
    <property type="match status" value="1"/>
</dbReference>
<dbReference type="Pfam" id="PF08276">
    <property type="entry name" value="PAN_2"/>
    <property type="match status" value="1"/>
</dbReference>
<dbReference type="Pfam" id="PF07714">
    <property type="entry name" value="PK_Tyr_Ser-Thr"/>
    <property type="match status" value="1"/>
</dbReference>
<evidence type="ECO:0000256" key="4">
    <source>
        <dbReference type="ARBA" id="ARBA00022729"/>
    </source>
</evidence>
<evidence type="ECO:0000256" key="3">
    <source>
        <dbReference type="ARBA" id="ARBA00022679"/>
    </source>
</evidence>
<evidence type="ECO:0000313" key="15">
    <source>
        <dbReference type="EMBL" id="GMN23583.1"/>
    </source>
</evidence>
<keyword evidence="2" id="KW-0723">Serine/threonine-protein kinase</keyword>
<keyword evidence="13" id="KW-1133">Transmembrane helix</keyword>
<keyword evidence="8" id="KW-1015">Disulfide bond</keyword>
<evidence type="ECO:0000256" key="12">
    <source>
        <dbReference type="SAM" id="MobiDB-lite"/>
    </source>
</evidence>
<accession>A0AA87YUS4</accession>
<dbReference type="Pfam" id="PF00954">
    <property type="entry name" value="S_locus_glycop"/>
    <property type="match status" value="1"/>
</dbReference>
<evidence type="ECO:0000256" key="11">
    <source>
        <dbReference type="ARBA" id="ARBA00048679"/>
    </source>
</evidence>
<dbReference type="PANTHER" id="PTHR27002:SF616">
    <property type="entry name" value="RECEPTOR-LIKE SERINE_THREONINE-PROTEIN KINASE"/>
    <property type="match status" value="1"/>
</dbReference>
<gene>
    <name evidence="15" type="ORF">TIFTF001_043698</name>
</gene>
<comment type="catalytic activity">
    <reaction evidence="10">
        <text>L-threonyl-[protein] + ATP = O-phospho-L-threonyl-[protein] + ADP + H(+)</text>
        <dbReference type="Rhea" id="RHEA:46608"/>
        <dbReference type="Rhea" id="RHEA-COMP:11060"/>
        <dbReference type="Rhea" id="RHEA-COMP:11605"/>
        <dbReference type="ChEBI" id="CHEBI:15378"/>
        <dbReference type="ChEBI" id="CHEBI:30013"/>
        <dbReference type="ChEBI" id="CHEBI:30616"/>
        <dbReference type="ChEBI" id="CHEBI:61977"/>
        <dbReference type="ChEBI" id="CHEBI:456216"/>
        <dbReference type="EC" id="2.7.11.1"/>
    </reaction>
</comment>
<keyword evidence="9" id="KW-0325">Glycoprotein</keyword>
<dbReference type="Gene3D" id="3.30.200.20">
    <property type="entry name" value="Phosphorylase Kinase, domain 1"/>
    <property type="match status" value="1"/>
</dbReference>
<keyword evidence="13" id="KW-0472">Membrane</keyword>
<dbReference type="EMBL" id="BTGU01002921">
    <property type="protein sequence ID" value="GMN23583.1"/>
    <property type="molecule type" value="Genomic_DNA"/>
</dbReference>
<dbReference type="GO" id="GO:0005886">
    <property type="term" value="C:plasma membrane"/>
    <property type="evidence" value="ECO:0007669"/>
    <property type="project" value="TreeGrafter"/>
</dbReference>
<evidence type="ECO:0000313" key="16">
    <source>
        <dbReference type="Proteomes" id="UP001187192"/>
    </source>
</evidence>
<evidence type="ECO:0000256" key="8">
    <source>
        <dbReference type="ARBA" id="ARBA00023157"/>
    </source>
</evidence>
<dbReference type="Pfam" id="PF11883">
    <property type="entry name" value="DUF3403"/>
    <property type="match status" value="1"/>
</dbReference>
<dbReference type="SUPFAM" id="SSF56112">
    <property type="entry name" value="Protein kinase-like (PK-like)"/>
    <property type="match status" value="1"/>
</dbReference>
<dbReference type="Gene3D" id="1.10.510.10">
    <property type="entry name" value="Transferase(Phosphotransferase) domain 1"/>
    <property type="match status" value="1"/>
</dbReference>
<keyword evidence="16" id="KW-1185">Reference proteome</keyword>
<dbReference type="GO" id="GO:0048544">
    <property type="term" value="P:recognition of pollen"/>
    <property type="evidence" value="ECO:0007669"/>
    <property type="project" value="InterPro"/>
</dbReference>
<dbReference type="InterPro" id="IPR001245">
    <property type="entry name" value="Ser-Thr/Tyr_kinase_cat_dom"/>
</dbReference>
<evidence type="ECO:0000259" key="14">
    <source>
        <dbReference type="PROSITE" id="PS50011"/>
    </source>
</evidence>
<dbReference type="InterPro" id="IPR003609">
    <property type="entry name" value="Pan_app"/>
</dbReference>